<comment type="subcellular location">
    <subcellularLocation>
        <location evidence="2">Cytoplasm</location>
    </subcellularLocation>
</comment>
<feature type="domain" description="S1 motif" evidence="16">
    <location>
        <begin position="48"/>
        <end position="134"/>
    </location>
</feature>
<evidence type="ECO:0000256" key="6">
    <source>
        <dbReference type="ARBA" id="ARBA00022552"/>
    </source>
</evidence>
<evidence type="ECO:0000256" key="10">
    <source>
        <dbReference type="ARBA" id="ARBA00022723"/>
    </source>
</evidence>
<evidence type="ECO:0000256" key="11">
    <source>
        <dbReference type="ARBA" id="ARBA00022730"/>
    </source>
</evidence>
<dbReference type="Pfam" id="PF20833">
    <property type="entry name" value="RNase_E_G_Thio"/>
    <property type="match status" value="1"/>
</dbReference>
<dbReference type="NCBIfam" id="TIGR00757">
    <property type="entry name" value="RNaseEG"/>
    <property type="match status" value="1"/>
</dbReference>
<dbReference type="InterPro" id="IPR019307">
    <property type="entry name" value="RNA-bd_AU-1/RNase_E/G"/>
</dbReference>
<dbReference type="Proteomes" id="UP000006362">
    <property type="component" value="Chromosome"/>
</dbReference>
<dbReference type="GO" id="GO:0004519">
    <property type="term" value="F:endonuclease activity"/>
    <property type="evidence" value="ECO:0007669"/>
    <property type="project" value="UniProtKB-KW"/>
</dbReference>
<evidence type="ECO:0000256" key="13">
    <source>
        <dbReference type="ARBA" id="ARBA00022801"/>
    </source>
</evidence>
<dbReference type="Gene3D" id="2.40.50.140">
    <property type="entry name" value="Nucleic acid-binding proteins"/>
    <property type="match status" value="1"/>
</dbReference>
<comment type="cofactor">
    <cofactor evidence="1">
        <name>Mg(2+)</name>
        <dbReference type="ChEBI" id="CHEBI:18420"/>
    </cofactor>
</comment>
<proteinExistence type="inferred from homology"/>
<reference evidence="17" key="1">
    <citation type="submission" date="2011-01" db="EMBL/GenBank/DDBJ databases">
        <title>Complete sequence of chromosome of Thermovibrio ammonificans HB-1.</title>
        <authorList>
            <consortium name="US DOE Joint Genome Institute"/>
            <person name="Lucas S."/>
            <person name="Copeland A."/>
            <person name="Lapidus A."/>
            <person name="Cheng J.-F."/>
            <person name="Goodwin L."/>
            <person name="Pitluck S."/>
            <person name="Davenport K."/>
            <person name="Detter J.C."/>
            <person name="Han C."/>
            <person name="Tapia R."/>
            <person name="Land M."/>
            <person name="Hauser L."/>
            <person name="Kyrpides N."/>
            <person name="Ivanova N."/>
            <person name="Ovchinnikova G."/>
            <person name="Vetriani C."/>
            <person name="Woyke T."/>
        </authorList>
    </citation>
    <scope>NUCLEOTIDE SEQUENCE [LARGE SCALE GENOMIC DNA]</scope>
    <source>
        <strain evidence="17">HB-1</strain>
    </source>
</reference>
<dbReference type="EMBL" id="CP002444">
    <property type="protein sequence ID" value="ADU96097.1"/>
    <property type="molecule type" value="Genomic_DNA"/>
</dbReference>
<keyword evidence="8" id="KW-0819">tRNA processing</keyword>
<dbReference type="PANTHER" id="PTHR30001">
    <property type="entry name" value="RIBONUCLEASE"/>
    <property type="match status" value="1"/>
</dbReference>
<gene>
    <name evidence="17" type="ordered locus">Theam_0123</name>
</gene>
<evidence type="ECO:0000256" key="1">
    <source>
        <dbReference type="ARBA" id="ARBA00001946"/>
    </source>
</evidence>
<keyword evidence="7" id="KW-0820">tRNA-binding</keyword>
<dbReference type="GO" id="GO:0016787">
    <property type="term" value="F:hydrolase activity"/>
    <property type="evidence" value="ECO:0007669"/>
    <property type="project" value="UniProtKB-KW"/>
</dbReference>
<dbReference type="STRING" id="648996.Theam_0123"/>
<comment type="similarity">
    <text evidence="3">Belongs to the RNase E/G family. RNase G subfamily.</text>
</comment>
<keyword evidence="18" id="KW-1185">Reference proteome</keyword>
<sequence>MQTLQGKNSSGKQILINSSTKEVRIAVLEEGELVEFYVERKGNRGLVGNIYKGKVTKIVPAVQAAFVDIGESRSAFLYVKDAVNLELDEEELEEEAEFELPPVEEVLSVGQELLVQVAKEPIGTKGPRVTTNITIPGHYLVLLPTINKLGLSRRITDEAERERLKEIASEIKPPEYGLIVRTAAEGASKEELEKDLNYILKVWEGLKEKAQRRPPPTLLYQDLEIVPKTLRDLLTEEVTEVIIDSRSEFERALSFTKGFIPKLADRIKLYEGKIPLFEKFQVEKAIEKALSRKVYLPGGGYIVIDETEALVSIDVNSGKFKKSSTLEETALEINLKAAREIARQLRLRDIGGIIVIDFIDMKEPENKELLLKTLEEELSKDRARTKIVSMSDLGLVEMTRKRVKKSLGKTLTVTCPYCEGRGRVKSPETVAFEIERELLSFLKGVRAGRPVTVYANPSVAQKLKNEESEILERIKEMFKVPIKVVPVQDYHIEKFTISLN</sequence>
<evidence type="ECO:0000256" key="4">
    <source>
        <dbReference type="ARBA" id="ARBA00017719"/>
    </source>
</evidence>
<dbReference type="PROSITE" id="PS50126">
    <property type="entry name" value="S1"/>
    <property type="match status" value="1"/>
</dbReference>
<keyword evidence="15" id="KW-0694">RNA-binding</keyword>
<dbReference type="InterPro" id="IPR048583">
    <property type="entry name" value="RNase_E_G_thioredoxin-like"/>
</dbReference>
<dbReference type="Gene3D" id="3.40.1260.20">
    <property type="entry name" value="Ribonuclease E, catalytic domain"/>
    <property type="match status" value="1"/>
</dbReference>
<evidence type="ECO:0000256" key="9">
    <source>
        <dbReference type="ARBA" id="ARBA00022722"/>
    </source>
</evidence>
<evidence type="ECO:0000256" key="8">
    <source>
        <dbReference type="ARBA" id="ARBA00022694"/>
    </source>
</evidence>
<evidence type="ECO:0000256" key="14">
    <source>
        <dbReference type="ARBA" id="ARBA00022842"/>
    </source>
</evidence>
<dbReference type="InterPro" id="IPR003029">
    <property type="entry name" value="S1_domain"/>
</dbReference>
<dbReference type="AlphaFoldDB" id="E8T3G6"/>
<dbReference type="RefSeq" id="WP_013536883.1">
    <property type="nucleotide sequence ID" value="NC_014926.1"/>
</dbReference>
<name>E8T3G6_THEA1</name>
<dbReference type="GO" id="GO:0046872">
    <property type="term" value="F:metal ion binding"/>
    <property type="evidence" value="ECO:0007669"/>
    <property type="project" value="UniProtKB-KW"/>
</dbReference>
<dbReference type="eggNOG" id="COG1530">
    <property type="taxonomic scope" value="Bacteria"/>
</dbReference>
<evidence type="ECO:0000313" key="17">
    <source>
        <dbReference type="EMBL" id="ADU96097.1"/>
    </source>
</evidence>
<evidence type="ECO:0000256" key="3">
    <source>
        <dbReference type="ARBA" id="ARBA00005663"/>
    </source>
</evidence>
<keyword evidence="14" id="KW-0460">Magnesium</keyword>
<keyword evidence="9" id="KW-0540">Nuclease</keyword>
<dbReference type="Pfam" id="PF10150">
    <property type="entry name" value="RNase_E_G"/>
    <property type="match status" value="1"/>
</dbReference>
<dbReference type="GO" id="GO:0008033">
    <property type="term" value="P:tRNA processing"/>
    <property type="evidence" value="ECO:0007669"/>
    <property type="project" value="UniProtKB-KW"/>
</dbReference>
<dbReference type="KEGG" id="tam:Theam_0123"/>
<accession>E8T3G6</accession>
<keyword evidence="11" id="KW-0699">rRNA-binding</keyword>
<evidence type="ECO:0000259" key="16">
    <source>
        <dbReference type="PROSITE" id="PS50126"/>
    </source>
</evidence>
<organism evidence="17 18">
    <name type="scientific">Thermovibrio ammonificans (strain DSM 15698 / JCM 12110 / HB-1)</name>
    <dbReference type="NCBI Taxonomy" id="648996"/>
    <lineage>
        <taxon>Bacteria</taxon>
        <taxon>Pseudomonadati</taxon>
        <taxon>Aquificota</taxon>
        <taxon>Aquificia</taxon>
        <taxon>Desulfurobacteriales</taxon>
        <taxon>Desulfurobacteriaceae</taxon>
        <taxon>Thermovibrio</taxon>
    </lineage>
</organism>
<evidence type="ECO:0000256" key="15">
    <source>
        <dbReference type="ARBA" id="ARBA00022884"/>
    </source>
</evidence>
<dbReference type="InterPro" id="IPR012340">
    <property type="entry name" value="NA-bd_OB-fold"/>
</dbReference>
<dbReference type="SMART" id="SM00316">
    <property type="entry name" value="S1"/>
    <property type="match status" value="1"/>
</dbReference>
<evidence type="ECO:0000256" key="7">
    <source>
        <dbReference type="ARBA" id="ARBA00022555"/>
    </source>
</evidence>
<dbReference type="GO" id="GO:0004540">
    <property type="term" value="F:RNA nuclease activity"/>
    <property type="evidence" value="ECO:0007669"/>
    <property type="project" value="InterPro"/>
</dbReference>
<keyword evidence="13" id="KW-0378">Hydrolase</keyword>
<keyword evidence="12" id="KW-0255">Endonuclease</keyword>
<keyword evidence="10" id="KW-0479">Metal-binding</keyword>
<keyword evidence="5" id="KW-0963">Cytoplasm</keyword>
<evidence type="ECO:0000256" key="5">
    <source>
        <dbReference type="ARBA" id="ARBA00022490"/>
    </source>
</evidence>
<dbReference type="GO" id="GO:0005737">
    <property type="term" value="C:cytoplasm"/>
    <property type="evidence" value="ECO:0007669"/>
    <property type="project" value="UniProtKB-SubCell"/>
</dbReference>
<dbReference type="GO" id="GO:0000049">
    <property type="term" value="F:tRNA binding"/>
    <property type="evidence" value="ECO:0007669"/>
    <property type="project" value="UniProtKB-KW"/>
</dbReference>
<dbReference type="SUPFAM" id="SSF50249">
    <property type="entry name" value="Nucleic acid-binding proteins"/>
    <property type="match status" value="1"/>
</dbReference>
<dbReference type="HOGENOM" id="CLU_003468_5_3_0"/>
<keyword evidence="6" id="KW-0698">rRNA processing</keyword>
<evidence type="ECO:0000256" key="12">
    <source>
        <dbReference type="ARBA" id="ARBA00022759"/>
    </source>
</evidence>
<evidence type="ECO:0000313" key="18">
    <source>
        <dbReference type="Proteomes" id="UP000006362"/>
    </source>
</evidence>
<dbReference type="PANTHER" id="PTHR30001:SF0">
    <property type="entry name" value="RIBONUCLEASE G"/>
    <property type="match status" value="1"/>
</dbReference>
<dbReference type="InterPro" id="IPR004659">
    <property type="entry name" value="RNase_E/G"/>
</dbReference>
<evidence type="ECO:0000256" key="2">
    <source>
        <dbReference type="ARBA" id="ARBA00004496"/>
    </source>
</evidence>
<dbReference type="CDD" id="cd04453">
    <property type="entry name" value="S1_RNase_E"/>
    <property type="match status" value="1"/>
</dbReference>
<dbReference type="GO" id="GO:0006364">
    <property type="term" value="P:rRNA processing"/>
    <property type="evidence" value="ECO:0007669"/>
    <property type="project" value="UniProtKB-KW"/>
</dbReference>
<protein>
    <recommendedName>
        <fullName evidence="4">Ribonuclease G</fullName>
    </recommendedName>
</protein>
<dbReference type="GO" id="GO:0019843">
    <property type="term" value="F:rRNA binding"/>
    <property type="evidence" value="ECO:0007669"/>
    <property type="project" value="UniProtKB-KW"/>
</dbReference>
<dbReference type="OrthoDB" id="9804278at2"/>